<dbReference type="AlphaFoldDB" id="A0AAP4FZE1"/>
<dbReference type="RefSeq" id="WP_285148866.1">
    <property type="nucleotide sequence ID" value="NZ_JASSOM010000094.1"/>
</dbReference>
<evidence type="ECO:0000256" key="1">
    <source>
        <dbReference type="ARBA" id="ARBA00022649"/>
    </source>
</evidence>
<protein>
    <submittedName>
        <fullName evidence="2">Type II toxin-antitoxin system RelE/ParE family toxin</fullName>
    </submittedName>
</protein>
<dbReference type="Proteomes" id="UP001223214">
    <property type="component" value="Unassembled WGS sequence"/>
</dbReference>
<keyword evidence="1" id="KW-1277">Toxin-antitoxin system</keyword>
<keyword evidence="3" id="KW-1185">Reference proteome</keyword>
<dbReference type="EMBL" id="JASSOM010000094">
    <property type="protein sequence ID" value="MDK9366295.1"/>
    <property type="molecule type" value="Genomic_DNA"/>
</dbReference>
<reference evidence="2 3" key="1">
    <citation type="submission" date="2023-06" db="EMBL/GenBank/DDBJ databases">
        <title>Identification and characterization of antibiotic-resistant Gram-negative bacteria.</title>
        <authorList>
            <person name="Cho G.-S."/>
            <person name="Lee J."/>
            <person name="Tai E."/>
            <person name="Jeong S."/>
            <person name="Kim I."/>
            <person name="Kim B.-E."/>
            <person name="Jeong M.-I."/>
            <person name="Oh K.-K."/>
            <person name="Franz C.M.A.P."/>
        </authorList>
    </citation>
    <scope>NUCLEOTIDE SEQUENCE [LARGE SCALE GENOMIC DNA]</scope>
    <source>
        <strain evidence="2 3">V106_12</strain>
    </source>
</reference>
<name>A0AAP4FZE1_9ENTR</name>
<dbReference type="InterPro" id="IPR035093">
    <property type="entry name" value="RelE/ParE_toxin_dom_sf"/>
</dbReference>
<organism evidence="2 3">
    <name type="scientific">Lelliottia wanjuensis</name>
    <dbReference type="NCBI Taxonomy" id="3050585"/>
    <lineage>
        <taxon>Bacteria</taxon>
        <taxon>Pseudomonadati</taxon>
        <taxon>Pseudomonadota</taxon>
        <taxon>Gammaproteobacteria</taxon>
        <taxon>Enterobacterales</taxon>
        <taxon>Enterobacteriaceae</taxon>
        <taxon>Lelliottia</taxon>
    </lineage>
</organism>
<accession>A0AAP4FZE1</accession>
<sequence length="111" mass="12822">MDSNQRVFEYTLTAKHCIDDIVSFLRRIDVKPRPVIAGILEQFENTVGQFPQGAHICPELLKIGCAKYREFNTQDGYRVLYSVENLTITVHAVLSQRQDIQQLLFRRLVLA</sequence>
<gene>
    <name evidence="2" type="ORF">QQF32_24170</name>
</gene>
<evidence type="ECO:0000313" key="3">
    <source>
        <dbReference type="Proteomes" id="UP001223214"/>
    </source>
</evidence>
<dbReference type="InterPro" id="IPR007712">
    <property type="entry name" value="RelE/ParE_toxin"/>
</dbReference>
<dbReference type="Pfam" id="PF05016">
    <property type="entry name" value="ParE_toxin"/>
    <property type="match status" value="1"/>
</dbReference>
<dbReference type="Gene3D" id="3.30.2310.20">
    <property type="entry name" value="RelE-like"/>
    <property type="match status" value="1"/>
</dbReference>
<evidence type="ECO:0000313" key="2">
    <source>
        <dbReference type="EMBL" id="MDK9366295.1"/>
    </source>
</evidence>
<comment type="caution">
    <text evidence="2">The sequence shown here is derived from an EMBL/GenBank/DDBJ whole genome shotgun (WGS) entry which is preliminary data.</text>
</comment>
<proteinExistence type="predicted"/>